<dbReference type="Proteomes" id="UP000439113">
    <property type="component" value="Unassembled WGS sequence"/>
</dbReference>
<dbReference type="InterPro" id="IPR036034">
    <property type="entry name" value="PDZ_sf"/>
</dbReference>
<evidence type="ECO:0000256" key="6">
    <source>
        <dbReference type="ARBA" id="ARBA00022801"/>
    </source>
</evidence>
<name>A0A6N8DK27_RHOAC</name>
<keyword evidence="4" id="KW-0645">Protease</keyword>
<evidence type="ECO:0000313" key="13">
    <source>
        <dbReference type="EMBL" id="MTV30930.1"/>
    </source>
</evidence>
<dbReference type="GO" id="GO:0004222">
    <property type="term" value="F:metalloendopeptidase activity"/>
    <property type="evidence" value="ECO:0007669"/>
    <property type="project" value="InterPro"/>
</dbReference>
<dbReference type="GO" id="GO:0006508">
    <property type="term" value="P:proteolysis"/>
    <property type="evidence" value="ECO:0007669"/>
    <property type="project" value="UniProtKB-KW"/>
</dbReference>
<dbReference type="InterPro" id="IPR001478">
    <property type="entry name" value="PDZ"/>
</dbReference>
<evidence type="ECO:0000256" key="11">
    <source>
        <dbReference type="SAM" id="Phobius"/>
    </source>
</evidence>
<dbReference type="InterPro" id="IPR008915">
    <property type="entry name" value="Peptidase_M50"/>
</dbReference>
<dbReference type="CDD" id="cd06163">
    <property type="entry name" value="S2P-M50_PDZ_RseP-like"/>
    <property type="match status" value="1"/>
</dbReference>
<dbReference type="SMART" id="SM00228">
    <property type="entry name" value="PDZ"/>
    <property type="match status" value="1"/>
</dbReference>
<dbReference type="OrthoDB" id="9782003at2"/>
<keyword evidence="6" id="KW-0378">Hydrolase</keyword>
<evidence type="ECO:0000256" key="7">
    <source>
        <dbReference type="ARBA" id="ARBA00022833"/>
    </source>
</evidence>
<gene>
    <name evidence="13" type="ORF">GJ654_07975</name>
</gene>
<evidence type="ECO:0000256" key="5">
    <source>
        <dbReference type="ARBA" id="ARBA00022692"/>
    </source>
</evidence>
<evidence type="ECO:0000256" key="10">
    <source>
        <dbReference type="ARBA" id="ARBA00023136"/>
    </source>
</evidence>
<comment type="cofactor">
    <cofactor evidence="1">
        <name>Zn(2+)</name>
        <dbReference type="ChEBI" id="CHEBI:29105"/>
    </cofactor>
</comment>
<evidence type="ECO:0000259" key="12">
    <source>
        <dbReference type="SMART" id="SM00228"/>
    </source>
</evidence>
<dbReference type="PANTHER" id="PTHR42837:SF2">
    <property type="entry name" value="MEMBRANE METALLOPROTEASE ARASP2, CHLOROPLASTIC-RELATED"/>
    <property type="match status" value="1"/>
</dbReference>
<dbReference type="AlphaFoldDB" id="A0A6N8DK27"/>
<feature type="domain" description="PDZ" evidence="12">
    <location>
        <begin position="133"/>
        <end position="203"/>
    </location>
</feature>
<evidence type="ECO:0000256" key="8">
    <source>
        <dbReference type="ARBA" id="ARBA00022989"/>
    </source>
</evidence>
<feature type="transmembrane region" description="Helical" evidence="11">
    <location>
        <begin position="119"/>
        <end position="139"/>
    </location>
</feature>
<dbReference type="InterPro" id="IPR004387">
    <property type="entry name" value="Pept_M50_Zn"/>
</dbReference>
<feature type="transmembrane region" description="Helical" evidence="11">
    <location>
        <begin position="350"/>
        <end position="368"/>
    </location>
</feature>
<dbReference type="PANTHER" id="PTHR42837">
    <property type="entry name" value="REGULATOR OF SIGMA-E PROTEASE RSEP"/>
    <property type="match status" value="1"/>
</dbReference>
<evidence type="ECO:0000256" key="9">
    <source>
        <dbReference type="ARBA" id="ARBA00023049"/>
    </source>
</evidence>
<keyword evidence="7" id="KW-0862">Zinc</keyword>
<organism evidence="13 14">
    <name type="scientific">Rhodoblastus acidophilus</name>
    <name type="common">Rhodopseudomonas acidophila</name>
    <dbReference type="NCBI Taxonomy" id="1074"/>
    <lineage>
        <taxon>Bacteria</taxon>
        <taxon>Pseudomonadati</taxon>
        <taxon>Pseudomonadota</taxon>
        <taxon>Alphaproteobacteria</taxon>
        <taxon>Hyphomicrobiales</taxon>
        <taxon>Rhodoblastaceae</taxon>
        <taxon>Rhodoblastus</taxon>
    </lineage>
</organism>
<reference evidence="13 14" key="1">
    <citation type="submission" date="2019-11" db="EMBL/GenBank/DDBJ databases">
        <title>Whole-genome sequence of a Rhodoblastus acidophilus DSM 142.</title>
        <authorList>
            <person name="Kyndt J.A."/>
            <person name="Meyer T.E."/>
        </authorList>
    </citation>
    <scope>NUCLEOTIDE SEQUENCE [LARGE SCALE GENOMIC DNA]</scope>
    <source>
        <strain evidence="13 14">DSM 142</strain>
    </source>
</reference>
<keyword evidence="10 11" id="KW-0472">Membrane</keyword>
<evidence type="ECO:0000256" key="3">
    <source>
        <dbReference type="ARBA" id="ARBA00007931"/>
    </source>
</evidence>
<proteinExistence type="inferred from homology"/>
<evidence type="ECO:0000256" key="2">
    <source>
        <dbReference type="ARBA" id="ARBA00004141"/>
    </source>
</evidence>
<feature type="transmembrane region" description="Helical" evidence="11">
    <location>
        <begin position="7"/>
        <end position="28"/>
    </location>
</feature>
<keyword evidence="8 11" id="KW-1133">Transmembrane helix</keyword>
<dbReference type="RefSeq" id="WP_155445623.1">
    <property type="nucleotide sequence ID" value="NZ_JAOQNR010000004.1"/>
</dbReference>
<comment type="similarity">
    <text evidence="3">Belongs to the peptidase M50B family.</text>
</comment>
<accession>A0A6N8DK27</accession>
<evidence type="ECO:0000256" key="1">
    <source>
        <dbReference type="ARBA" id="ARBA00001947"/>
    </source>
</evidence>
<protein>
    <submittedName>
        <fullName evidence="13">PDZ domain-containing protein</fullName>
    </submittedName>
</protein>
<sequence>MPLIDSVWTLVGTYLVPFIFVLSLVVFFHELGHFLVGRACGIKVDVFSLGFGPEIAGFNDRYGTRWRLALLPLGGYVKFHGDANGASATDNEAIDAMPEAERAVTFAAQNVWKRAATVAAGPIANFILALAIFTVMFFVQGRDVLTPRVDKLVEGGRAAISGFKTGDVVTSIDGKKIESFGEMQRIVTASGDVTLKFTILRDGRELELTATPERREIKTAFGPERIGLLGISSSGAPESWTKKYFTVPGAMREAGKETWYVISRTGAYLGGLVVGRESPQQLSGPLRIAEVSGEVAKSGLWALLNLAAILSISVGLLNLLPVPLLDGGHLLYFVAEALRGRALPERAQELGFRFGMAFVAGLMIVATYNDIARLTKQWLNLG</sequence>
<dbReference type="SUPFAM" id="SSF50156">
    <property type="entry name" value="PDZ domain-like"/>
    <property type="match status" value="1"/>
</dbReference>
<keyword evidence="5 11" id="KW-0812">Transmembrane</keyword>
<evidence type="ECO:0000313" key="14">
    <source>
        <dbReference type="Proteomes" id="UP000439113"/>
    </source>
</evidence>
<comment type="caution">
    <text evidence="13">The sequence shown here is derived from an EMBL/GenBank/DDBJ whole genome shotgun (WGS) entry which is preliminary data.</text>
</comment>
<feature type="transmembrane region" description="Helical" evidence="11">
    <location>
        <begin position="300"/>
        <end position="320"/>
    </location>
</feature>
<dbReference type="CDD" id="cd23081">
    <property type="entry name" value="cpPDZ_EcRseP-like"/>
    <property type="match status" value="1"/>
</dbReference>
<dbReference type="EMBL" id="WNKS01000005">
    <property type="protein sequence ID" value="MTV30930.1"/>
    <property type="molecule type" value="Genomic_DNA"/>
</dbReference>
<dbReference type="Pfam" id="PF02163">
    <property type="entry name" value="Peptidase_M50"/>
    <property type="match status" value="1"/>
</dbReference>
<dbReference type="Gene3D" id="2.30.42.10">
    <property type="match status" value="1"/>
</dbReference>
<dbReference type="GO" id="GO:0016020">
    <property type="term" value="C:membrane"/>
    <property type="evidence" value="ECO:0007669"/>
    <property type="project" value="UniProtKB-SubCell"/>
</dbReference>
<evidence type="ECO:0000256" key="4">
    <source>
        <dbReference type="ARBA" id="ARBA00022670"/>
    </source>
</evidence>
<comment type="subcellular location">
    <subcellularLocation>
        <location evidence="2">Membrane</location>
        <topology evidence="2">Multi-pass membrane protein</topology>
    </subcellularLocation>
</comment>
<keyword evidence="9" id="KW-0482">Metalloprotease</keyword>